<comment type="caution">
    <text evidence="1">The sequence shown here is derived from an EMBL/GenBank/DDBJ whole genome shotgun (WGS) entry which is preliminary data.</text>
</comment>
<reference evidence="1 2" key="1">
    <citation type="submission" date="2024-01" db="EMBL/GenBank/DDBJ databases">
        <title>Genome assemblies of Stephania.</title>
        <authorList>
            <person name="Yang L."/>
        </authorList>
    </citation>
    <scope>NUCLEOTIDE SEQUENCE [LARGE SCALE GENOMIC DNA]</scope>
    <source>
        <strain evidence="1">JXDWG</strain>
        <tissue evidence="1">Leaf</tissue>
    </source>
</reference>
<organism evidence="1 2">
    <name type="scientific">Stephania cephalantha</name>
    <dbReference type="NCBI Taxonomy" id="152367"/>
    <lineage>
        <taxon>Eukaryota</taxon>
        <taxon>Viridiplantae</taxon>
        <taxon>Streptophyta</taxon>
        <taxon>Embryophyta</taxon>
        <taxon>Tracheophyta</taxon>
        <taxon>Spermatophyta</taxon>
        <taxon>Magnoliopsida</taxon>
        <taxon>Ranunculales</taxon>
        <taxon>Menispermaceae</taxon>
        <taxon>Menispermoideae</taxon>
        <taxon>Cissampelideae</taxon>
        <taxon>Stephania</taxon>
    </lineage>
</organism>
<dbReference type="AlphaFoldDB" id="A0AAP0EZ97"/>
<evidence type="ECO:0000313" key="1">
    <source>
        <dbReference type="EMBL" id="KAK9100985.1"/>
    </source>
</evidence>
<dbReference type="Proteomes" id="UP001419268">
    <property type="component" value="Unassembled WGS sequence"/>
</dbReference>
<keyword evidence="2" id="KW-1185">Reference proteome</keyword>
<name>A0AAP0EZ97_9MAGN</name>
<dbReference type="EMBL" id="JBBNAG010000010">
    <property type="protein sequence ID" value="KAK9100985.1"/>
    <property type="molecule type" value="Genomic_DNA"/>
</dbReference>
<accession>A0AAP0EZ97</accession>
<proteinExistence type="predicted"/>
<sequence>MCHGSSQDFMDSIAVEIAAVAPFKIFSGGGSSKPTIPSGQGAVEADLVPPYQYLTLTRSQVALSSRVECQDHLGAYPLLPGIISELEDINVWLT</sequence>
<evidence type="ECO:0000313" key="2">
    <source>
        <dbReference type="Proteomes" id="UP001419268"/>
    </source>
</evidence>
<protein>
    <submittedName>
        <fullName evidence="1">Uncharacterized protein</fullName>
    </submittedName>
</protein>
<gene>
    <name evidence="1" type="ORF">Scep_024415</name>
</gene>